<comment type="caution">
    <text evidence="5">The sequence shown here is derived from an EMBL/GenBank/DDBJ whole genome shotgun (WGS) entry which is preliminary data.</text>
</comment>
<evidence type="ECO:0000259" key="3">
    <source>
        <dbReference type="Pfam" id="PF00534"/>
    </source>
</evidence>
<evidence type="ECO:0000259" key="4">
    <source>
        <dbReference type="Pfam" id="PF13439"/>
    </source>
</evidence>
<organism evidence="5 6">
    <name type="scientific">Nocardioides dubius</name>
    <dbReference type="NCBI Taxonomy" id="317019"/>
    <lineage>
        <taxon>Bacteria</taxon>
        <taxon>Bacillati</taxon>
        <taxon>Actinomycetota</taxon>
        <taxon>Actinomycetes</taxon>
        <taxon>Propionibacteriales</taxon>
        <taxon>Nocardioidaceae</taxon>
        <taxon>Nocardioides</taxon>
    </lineage>
</organism>
<dbReference type="Pfam" id="PF13439">
    <property type="entry name" value="Glyco_transf_4"/>
    <property type="match status" value="1"/>
</dbReference>
<reference evidence="6" key="1">
    <citation type="journal article" date="2019" name="Int. J. Syst. Evol. Microbiol.">
        <title>The Global Catalogue of Microorganisms (GCM) 10K type strain sequencing project: providing services to taxonomists for standard genome sequencing and annotation.</title>
        <authorList>
            <consortium name="The Broad Institute Genomics Platform"/>
            <consortium name="The Broad Institute Genome Sequencing Center for Infectious Disease"/>
            <person name="Wu L."/>
            <person name="Ma J."/>
        </authorList>
    </citation>
    <scope>NUCLEOTIDE SEQUENCE [LARGE SCALE GENOMIC DNA]</scope>
    <source>
        <strain evidence="6">JCM 13008</strain>
    </source>
</reference>
<feature type="domain" description="Glycosyltransferase subfamily 4-like N-terminal" evidence="4">
    <location>
        <begin position="26"/>
        <end position="194"/>
    </location>
</feature>
<dbReference type="PANTHER" id="PTHR45947:SF3">
    <property type="entry name" value="SULFOQUINOVOSYL TRANSFERASE SQD2"/>
    <property type="match status" value="1"/>
</dbReference>
<keyword evidence="2" id="KW-0808">Transferase</keyword>
<gene>
    <name evidence="5" type="ORF">GCM10009668_29580</name>
</gene>
<evidence type="ECO:0000256" key="1">
    <source>
        <dbReference type="ARBA" id="ARBA00022676"/>
    </source>
</evidence>
<protein>
    <submittedName>
        <fullName evidence="5">Glycosyltransferase family 4 protein</fullName>
    </submittedName>
</protein>
<dbReference type="Gene3D" id="3.40.50.2000">
    <property type="entry name" value="Glycogen Phosphorylase B"/>
    <property type="match status" value="2"/>
</dbReference>
<dbReference type="InterPro" id="IPR050194">
    <property type="entry name" value="Glycosyltransferase_grp1"/>
</dbReference>
<keyword evidence="6" id="KW-1185">Reference proteome</keyword>
<dbReference type="InterPro" id="IPR028098">
    <property type="entry name" value="Glyco_trans_4-like_N"/>
</dbReference>
<dbReference type="RefSeq" id="WP_343995582.1">
    <property type="nucleotide sequence ID" value="NZ_BAAALG010000011.1"/>
</dbReference>
<dbReference type="PANTHER" id="PTHR45947">
    <property type="entry name" value="SULFOQUINOVOSYL TRANSFERASE SQD2"/>
    <property type="match status" value="1"/>
</dbReference>
<feature type="domain" description="Glycosyl transferase family 1" evidence="3">
    <location>
        <begin position="206"/>
        <end position="319"/>
    </location>
</feature>
<dbReference type="Pfam" id="PF00534">
    <property type="entry name" value="Glycos_transf_1"/>
    <property type="match status" value="1"/>
</dbReference>
<evidence type="ECO:0000313" key="6">
    <source>
        <dbReference type="Proteomes" id="UP001501581"/>
    </source>
</evidence>
<evidence type="ECO:0000256" key="2">
    <source>
        <dbReference type="ARBA" id="ARBA00022679"/>
    </source>
</evidence>
<sequence length="381" mass="41347">MSPQLLDIIMIAPGYPTRDAPTRSIFVRDQAQALAARGHRVTVLSVYTRSLRSVRDGALLRNTFRVTTWADGPVSVRQFGGWATRSTRIGVARFGFGRLMRAYLASEARADVVHAHFGQLTGAAGAALADALDVPLVITEHSSDLLSDHGPAIAESLAHLYRRAEVVVAVSEEMRVRLRSVVDATVIPNMVDTDFFTPLPFSARRRRRLLIVGSLIPLKRHDRALKLLAALGAEYELTIVGSGPLRQNLLDTAEALGVRDRVRLVPVGDRGVVRDAMRSAALLLSCSEIETFGLTLAEAMAVGLPVLATDSGGPRYVLRGDGSSRISHRIEGEAEWVASLEEVDDEDRAAQAAARRLLAVQRFGRDAVAAQLERAYEMAGS</sequence>
<name>A0ABP4EHX9_9ACTN</name>
<dbReference type="EMBL" id="BAAALG010000011">
    <property type="protein sequence ID" value="GAA1107631.1"/>
    <property type="molecule type" value="Genomic_DNA"/>
</dbReference>
<dbReference type="SUPFAM" id="SSF53756">
    <property type="entry name" value="UDP-Glycosyltransferase/glycogen phosphorylase"/>
    <property type="match status" value="1"/>
</dbReference>
<accession>A0ABP4EHX9</accession>
<dbReference type="InterPro" id="IPR001296">
    <property type="entry name" value="Glyco_trans_1"/>
</dbReference>
<keyword evidence="1" id="KW-0328">Glycosyltransferase</keyword>
<dbReference type="Proteomes" id="UP001501581">
    <property type="component" value="Unassembled WGS sequence"/>
</dbReference>
<evidence type="ECO:0000313" key="5">
    <source>
        <dbReference type="EMBL" id="GAA1107631.1"/>
    </source>
</evidence>
<proteinExistence type="predicted"/>